<dbReference type="Proteomes" id="UP000093985">
    <property type="component" value="Unassembled WGS sequence"/>
</dbReference>
<organism evidence="3 4">
    <name type="scientific">Mycolicibacter sinensis (strain JDM601)</name>
    <name type="common">Mycobacterium sinense</name>
    <dbReference type="NCBI Taxonomy" id="875328"/>
    <lineage>
        <taxon>Bacteria</taxon>
        <taxon>Bacillati</taxon>
        <taxon>Actinomycetota</taxon>
        <taxon>Actinomycetes</taxon>
        <taxon>Mycobacteriales</taxon>
        <taxon>Mycobacteriaceae</taxon>
        <taxon>Mycolicibacter</taxon>
    </lineage>
</organism>
<dbReference type="PROSITE" id="PS51819">
    <property type="entry name" value="VOC"/>
    <property type="match status" value="1"/>
</dbReference>
<feature type="domain" description="VOC" evidence="2">
    <location>
        <begin position="10"/>
        <end position="163"/>
    </location>
</feature>
<dbReference type="SUPFAM" id="SSF54593">
    <property type="entry name" value="Glyoxalase/Bleomycin resistance protein/Dihydroxybiphenyl dioxygenase"/>
    <property type="match status" value="1"/>
</dbReference>
<evidence type="ECO:0000313" key="3">
    <source>
        <dbReference type="EMBL" id="OBF99433.1"/>
    </source>
</evidence>
<dbReference type="OrthoDB" id="2613830at2"/>
<dbReference type="Pfam" id="PF00903">
    <property type="entry name" value="Glyoxalase"/>
    <property type="match status" value="1"/>
</dbReference>
<dbReference type="InterPro" id="IPR051785">
    <property type="entry name" value="MMCE/EMCE_epimerase"/>
</dbReference>
<protein>
    <submittedName>
        <fullName evidence="3">Glyoxalase</fullName>
    </submittedName>
</protein>
<dbReference type="PANTHER" id="PTHR43048">
    <property type="entry name" value="METHYLMALONYL-COA EPIMERASE"/>
    <property type="match status" value="1"/>
</dbReference>
<dbReference type="Gene3D" id="3.10.180.10">
    <property type="entry name" value="2,3-Dihydroxybiphenyl 1,2-Dioxygenase, domain 1"/>
    <property type="match status" value="1"/>
</dbReference>
<dbReference type="InterPro" id="IPR037523">
    <property type="entry name" value="VOC_core"/>
</dbReference>
<dbReference type="GO" id="GO:0046491">
    <property type="term" value="P:L-methylmalonyl-CoA metabolic process"/>
    <property type="evidence" value="ECO:0007669"/>
    <property type="project" value="TreeGrafter"/>
</dbReference>
<dbReference type="PANTHER" id="PTHR43048:SF6">
    <property type="entry name" value="BLR8189 PROTEIN"/>
    <property type="match status" value="1"/>
</dbReference>
<dbReference type="EMBL" id="LZIN01000105">
    <property type="protein sequence ID" value="OBF99433.1"/>
    <property type="molecule type" value="Genomic_DNA"/>
</dbReference>
<accession>A0A1A2EB47</accession>
<keyword evidence="1" id="KW-0479">Metal-binding</keyword>
<reference evidence="4" key="1">
    <citation type="submission" date="2016-06" db="EMBL/GenBank/DDBJ databases">
        <authorList>
            <person name="Sutton G."/>
            <person name="Brinkac L."/>
            <person name="Sanka R."/>
            <person name="Adams M."/>
            <person name="Lau E."/>
            <person name="Mehaffy C."/>
            <person name="Tameris M."/>
            <person name="Hatherill M."/>
            <person name="Hanekom W."/>
            <person name="Mahomed H."/>
            <person name="Mcshane H."/>
        </authorList>
    </citation>
    <scope>NUCLEOTIDE SEQUENCE [LARGE SCALE GENOMIC DNA]</scope>
    <source>
        <strain evidence="4">852014-51077_SCH5608930-a</strain>
    </source>
</reference>
<proteinExistence type="predicted"/>
<dbReference type="GO" id="GO:0004493">
    <property type="term" value="F:methylmalonyl-CoA epimerase activity"/>
    <property type="evidence" value="ECO:0007669"/>
    <property type="project" value="TreeGrafter"/>
</dbReference>
<sequence>MALTTPAALVVNHVGVTVPDIHAAIDWYGSVFGFRCIMGPRELTAAGHAEASSVFGAGFRRAWQAHLLTGNSVGIELFQFIDPPTRELRPDQETAPGREGMPWFQPGLWHLCITHPDVPAMVERIVEHGGALLAPPYQFVPGRPWTLAYSTDPWGTVLELMSHSYAEAFSNWPQPGQLVPPTLVPRPNHDGVTQ</sequence>
<comment type="caution">
    <text evidence="3">The sequence shown here is derived from an EMBL/GenBank/DDBJ whole genome shotgun (WGS) entry which is preliminary data.</text>
</comment>
<gene>
    <name evidence="3" type="ORF">A5771_19190</name>
</gene>
<evidence type="ECO:0000313" key="4">
    <source>
        <dbReference type="Proteomes" id="UP000093985"/>
    </source>
</evidence>
<name>A0A1A2EB47_MYCSD</name>
<evidence type="ECO:0000256" key="1">
    <source>
        <dbReference type="ARBA" id="ARBA00022723"/>
    </source>
</evidence>
<dbReference type="RefSeq" id="WP_064857117.1">
    <property type="nucleotide sequence ID" value="NZ_LZIM01000060.1"/>
</dbReference>
<dbReference type="GO" id="GO:0046872">
    <property type="term" value="F:metal ion binding"/>
    <property type="evidence" value="ECO:0007669"/>
    <property type="project" value="UniProtKB-KW"/>
</dbReference>
<dbReference type="InterPro" id="IPR029068">
    <property type="entry name" value="Glyas_Bleomycin-R_OHBP_Dase"/>
</dbReference>
<dbReference type="AlphaFoldDB" id="A0A1A2EB47"/>
<dbReference type="InterPro" id="IPR004360">
    <property type="entry name" value="Glyas_Fos-R_dOase_dom"/>
</dbReference>
<evidence type="ECO:0000259" key="2">
    <source>
        <dbReference type="PROSITE" id="PS51819"/>
    </source>
</evidence>